<dbReference type="PIRSF" id="PIRSF000105">
    <property type="entry name" value="HCDH"/>
    <property type="match status" value="1"/>
</dbReference>
<dbReference type="Gene3D" id="1.10.1040.10">
    <property type="entry name" value="N-(1-d-carboxylethyl)-l-norvaline Dehydrogenase, domain 2"/>
    <property type="match status" value="1"/>
</dbReference>
<comment type="caution">
    <text evidence="9">The sequence shown here is derived from an EMBL/GenBank/DDBJ whole genome shotgun (WGS) entry which is preliminary data.</text>
</comment>
<dbReference type="EMBL" id="WJQR01000002">
    <property type="protein sequence ID" value="MRI80733.1"/>
    <property type="molecule type" value="Genomic_DNA"/>
</dbReference>
<dbReference type="RefSeq" id="WP_153861230.1">
    <property type="nucleotide sequence ID" value="NZ_WJQR01000002.1"/>
</dbReference>
<keyword evidence="3 9" id="KW-0560">Oxidoreductase</keyword>
<evidence type="ECO:0000313" key="11">
    <source>
        <dbReference type="Proteomes" id="UP000469870"/>
    </source>
</evidence>
<evidence type="ECO:0000256" key="1">
    <source>
        <dbReference type="ARBA" id="ARBA00005086"/>
    </source>
</evidence>
<dbReference type="PROSITE" id="PS00067">
    <property type="entry name" value="3HCDH"/>
    <property type="match status" value="1"/>
</dbReference>
<evidence type="ECO:0000313" key="8">
    <source>
        <dbReference type="EMBL" id="MRI80733.1"/>
    </source>
</evidence>
<dbReference type="SUPFAM" id="SSF48179">
    <property type="entry name" value="6-phosphogluconate dehydrogenase C-terminal domain-like"/>
    <property type="match status" value="1"/>
</dbReference>
<feature type="binding site" evidence="5">
    <location>
        <position position="92"/>
    </location>
    <ligand>
        <name>NAD(+)</name>
        <dbReference type="ChEBI" id="CHEBI:57540"/>
    </ligand>
</feature>
<gene>
    <name evidence="9" type="ORF">GIY09_01440</name>
    <name evidence="8" type="ORF">GIY11_01635</name>
</gene>
<comment type="similarity">
    <text evidence="2">Belongs to the 3-hydroxyacyl-CoA dehydrogenase family.</text>
</comment>
<dbReference type="NCBIfam" id="NF005875">
    <property type="entry name" value="PRK07819.1"/>
    <property type="match status" value="1"/>
</dbReference>
<name>A0A6I2GGD6_9LACT</name>
<dbReference type="Gene3D" id="3.40.50.720">
    <property type="entry name" value="NAD(P)-binding Rossmann-like Domain"/>
    <property type="match status" value="1"/>
</dbReference>
<protein>
    <submittedName>
        <fullName evidence="9">3-hydroxybutyryl-CoA dehydrogenase</fullName>
        <ecNumber evidence="9">1.1.1.157</ecNumber>
    </submittedName>
</protein>
<evidence type="ECO:0000256" key="2">
    <source>
        <dbReference type="ARBA" id="ARBA00009463"/>
    </source>
</evidence>
<dbReference type="GO" id="GO:0019605">
    <property type="term" value="P:butyrate metabolic process"/>
    <property type="evidence" value="ECO:0007669"/>
    <property type="project" value="UniProtKB-UniPathway"/>
</dbReference>
<evidence type="ECO:0000313" key="10">
    <source>
        <dbReference type="Proteomes" id="UP000430975"/>
    </source>
</evidence>
<dbReference type="InterPro" id="IPR006180">
    <property type="entry name" value="3-OHacyl-CoA_DH_CS"/>
</dbReference>
<feature type="binding site" evidence="5">
    <location>
        <position position="97"/>
    </location>
    <ligand>
        <name>NAD(+)</name>
        <dbReference type="ChEBI" id="CHEBI:57540"/>
    </ligand>
</feature>
<keyword evidence="5" id="KW-0520">NAD</keyword>
<feature type="domain" description="3-hydroxyacyl-CoA dehydrogenase NAD binding" evidence="7">
    <location>
        <begin position="5"/>
        <end position="183"/>
    </location>
</feature>
<keyword evidence="10" id="KW-1185">Reference proteome</keyword>
<feature type="binding site" evidence="5">
    <location>
        <begin position="10"/>
        <end position="15"/>
    </location>
    <ligand>
        <name>NAD(+)</name>
        <dbReference type="ChEBI" id="CHEBI:57540"/>
    </ligand>
</feature>
<feature type="domain" description="3-hydroxyacyl-CoA dehydrogenase C-terminal" evidence="6">
    <location>
        <begin position="186"/>
        <end position="282"/>
    </location>
</feature>
<evidence type="ECO:0000259" key="7">
    <source>
        <dbReference type="Pfam" id="PF02737"/>
    </source>
</evidence>
<dbReference type="InterPro" id="IPR008927">
    <property type="entry name" value="6-PGluconate_DH-like_C_sf"/>
</dbReference>
<dbReference type="NCBIfam" id="NF004474">
    <property type="entry name" value="PRK05808.1"/>
    <property type="match status" value="1"/>
</dbReference>
<sequence length="282" mass="30187">MSINKVMVIGSGQMGSGIAQVLAQAGYSVILNDIKQEFVDGAVAKISKQLDRSVEKGRLAAADAEATVARIVTSVDYADAKDVDLVIEAATERRDIKLNIFKQLDEITPAHAILASNTSSLSITEIAAATNRPNQVVGLHFFNPVPVMKLIEINIGLTTDEATVAAMREVGESLNKTLVEVKDAPGFVVNRILIPMINEAIIVLNEGISTAAEIDEAMKAGANHPMGPLALADLIGLDTVLAIMNVLYEGYSDSKYRPAQLLKKKVEAGHLGRKTGQGFFEY</sequence>
<feature type="binding site" evidence="5">
    <location>
        <position position="274"/>
    </location>
    <ligand>
        <name>NAD(+)</name>
        <dbReference type="ChEBI" id="CHEBI:57540"/>
    </ligand>
</feature>
<dbReference type="PANTHER" id="PTHR48075:SF5">
    <property type="entry name" value="3-HYDROXYBUTYRYL-COA DEHYDROGENASE"/>
    <property type="match status" value="1"/>
</dbReference>
<dbReference type="InterPro" id="IPR006176">
    <property type="entry name" value="3-OHacyl-CoA_DH_NAD-bd"/>
</dbReference>
<dbReference type="InterPro" id="IPR006108">
    <property type="entry name" value="3HC_DH_C"/>
</dbReference>
<evidence type="ECO:0000256" key="5">
    <source>
        <dbReference type="PIRSR" id="PIRSR000105-2"/>
    </source>
</evidence>
<proteinExistence type="inferred from homology"/>
<feature type="binding site" evidence="5">
    <location>
        <position position="33"/>
    </location>
    <ligand>
        <name>NAD(+)</name>
        <dbReference type="ChEBI" id="CHEBI:57540"/>
    </ligand>
</feature>
<feature type="binding site" evidence="5">
    <location>
        <position position="143"/>
    </location>
    <ligand>
        <name>NAD(+)</name>
        <dbReference type="ChEBI" id="CHEBI:57540"/>
    </ligand>
</feature>
<dbReference type="GO" id="GO:0070403">
    <property type="term" value="F:NAD+ binding"/>
    <property type="evidence" value="ECO:0007669"/>
    <property type="project" value="InterPro"/>
</dbReference>
<dbReference type="GO" id="GO:0008691">
    <property type="term" value="F:3-hydroxybutyryl-CoA dehydrogenase activity"/>
    <property type="evidence" value="ECO:0007669"/>
    <property type="project" value="UniProtKB-EC"/>
</dbReference>
<dbReference type="SUPFAM" id="SSF51735">
    <property type="entry name" value="NAD(P)-binding Rossmann-fold domains"/>
    <property type="match status" value="1"/>
</dbReference>
<reference evidence="10 11" key="1">
    <citation type="submission" date="2019-11" db="EMBL/GenBank/DDBJ databases">
        <title>Characterisation of Fundicoccus ignavus gen. nov. sp. nov., a novel genus of the family Aerococcaceae isolated from bulk tank milk.</title>
        <authorList>
            <person name="Siebert A."/>
            <person name="Huptas C."/>
            <person name="Wenning M."/>
            <person name="Scherer S."/>
            <person name="Doll E.V."/>
        </authorList>
    </citation>
    <scope>NUCLEOTIDE SEQUENCE [LARGE SCALE GENOMIC DNA]</scope>
    <source>
        <strain evidence="8 11">DSM 109653</strain>
        <strain evidence="9 10">WS4759</strain>
    </source>
</reference>
<evidence type="ECO:0000259" key="6">
    <source>
        <dbReference type="Pfam" id="PF00725"/>
    </source>
</evidence>
<comment type="pathway">
    <text evidence="1">Lipid metabolism; butanoate metabolism.</text>
</comment>
<dbReference type="AlphaFoldDB" id="A0A6I2GGD6"/>
<dbReference type="InterPro" id="IPR022694">
    <property type="entry name" value="3-OHacyl-CoA_DH"/>
</dbReference>
<dbReference type="Proteomes" id="UP000469870">
    <property type="component" value="Unassembled WGS sequence"/>
</dbReference>
<dbReference type="Pfam" id="PF00725">
    <property type="entry name" value="3HCDH"/>
    <property type="match status" value="1"/>
</dbReference>
<feature type="site" description="Important for catalytic activity" evidence="4">
    <location>
        <position position="140"/>
    </location>
</feature>
<evidence type="ECO:0000313" key="9">
    <source>
        <dbReference type="EMBL" id="MRI84561.1"/>
    </source>
</evidence>
<dbReference type="EMBL" id="WJQS01000001">
    <property type="protein sequence ID" value="MRI84561.1"/>
    <property type="molecule type" value="Genomic_DNA"/>
</dbReference>
<dbReference type="InterPro" id="IPR013328">
    <property type="entry name" value="6PGD_dom2"/>
</dbReference>
<dbReference type="InterPro" id="IPR036291">
    <property type="entry name" value="NAD(P)-bd_dom_sf"/>
</dbReference>
<evidence type="ECO:0000256" key="4">
    <source>
        <dbReference type="PIRSR" id="PIRSR000105-1"/>
    </source>
</evidence>
<dbReference type="GO" id="GO:0006635">
    <property type="term" value="P:fatty acid beta-oxidation"/>
    <property type="evidence" value="ECO:0007669"/>
    <property type="project" value="TreeGrafter"/>
</dbReference>
<evidence type="ECO:0000256" key="3">
    <source>
        <dbReference type="ARBA" id="ARBA00023002"/>
    </source>
</evidence>
<dbReference type="UniPathway" id="UPA00863"/>
<dbReference type="FunFam" id="3.40.50.720:FF:000009">
    <property type="entry name" value="Fatty oxidation complex, alpha subunit"/>
    <property type="match status" value="1"/>
</dbReference>
<dbReference type="PANTHER" id="PTHR48075">
    <property type="entry name" value="3-HYDROXYACYL-COA DEHYDROGENASE FAMILY PROTEIN"/>
    <property type="match status" value="1"/>
</dbReference>
<dbReference type="Proteomes" id="UP000430975">
    <property type="component" value="Unassembled WGS sequence"/>
</dbReference>
<organism evidence="9 10">
    <name type="scientific">Fundicoccus ignavus</name>
    <dbReference type="NCBI Taxonomy" id="2664442"/>
    <lineage>
        <taxon>Bacteria</taxon>
        <taxon>Bacillati</taxon>
        <taxon>Bacillota</taxon>
        <taxon>Bacilli</taxon>
        <taxon>Lactobacillales</taxon>
        <taxon>Aerococcaceae</taxon>
        <taxon>Fundicoccus</taxon>
    </lineage>
</organism>
<dbReference type="EC" id="1.1.1.157" evidence="9"/>
<accession>A0A6I2GGD6</accession>
<feature type="binding site" evidence="5">
    <location>
        <position position="119"/>
    </location>
    <ligand>
        <name>NAD(+)</name>
        <dbReference type="ChEBI" id="CHEBI:57540"/>
    </ligand>
</feature>
<dbReference type="Pfam" id="PF02737">
    <property type="entry name" value="3HCDH_N"/>
    <property type="match status" value="1"/>
</dbReference>